<comment type="caution">
    <text evidence="4">The sequence shown here is derived from an EMBL/GenBank/DDBJ whole genome shotgun (WGS) entry which is preliminary data.</text>
</comment>
<gene>
    <name evidence="4" type="primary">SNRNP65</name>
    <name evidence="4" type="ORF">Bhyg_15725</name>
</gene>
<keyword evidence="5" id="KW-1185">Reference proteome</keyword>
<dbReference type="GO" id="GO:0000398">
    <property type="term" value="P:mRNA splicing, via spliceosome"/>
    <property type="evidence" value="ECO:0007669"/>
    <property type="project" value="TreeGrafter"/>
</dbReference>
<dbReference type="InterPro" id="IPR035979">
    <property type="entry name" value="RBD_domain_sf"/>
</dbReference>
<dbReference type="InterPro" id="IPR045164">
    <property type="entry name" value="RBM41/RNPC3"/>
</dbReference>
<dbReference type="InterPro" id="IPR012677">
    <property type="entry name" value="Nucleotide-bd_a/b_plait_sf"/>
</dbReference>
<keyword evidence="1 2" id="KW-0694">RNA-binding</keyword>
<dbReference type="GO" id="GO:0030626">
    <property type="term" value="F:U12 snRNA binding"/>
    <property type="evidence" value="ECO:0007669"/>
    <property type="project" value="TreeGrafter"/>
</dbReference>
<protein>
    <submittedName>
        <fullName evidence="4">U11/U12 small nuclear ribonucleoprotein 65 kDa protein</fullName>
    </submittedName>
</protein>
<name>A0A9Q0MMH2_9DIPT</name>
<dbReference type="Gene3D" id="3.30.70.330">
    <property type="match status" value="1"/>
</dbReference>
<evidence type="ECO:0000259" key="3">
    <source>
        <dbReference type="PROSITE" id="PS50102"/>
    </source>
</evidence>
<dbReference type="EMBL" id="WJQU01002440">
    <property type="protein sequence ID" value="KAJ6632847.1"/>
    <property type="molecule type" value="Genomic_DNA"/>
</dbReference>
<accession>A0A9Q0MMH2</accession>
<dbReference type="AlphaFoldDB" id="A0A9Q0MMH2"/>
<dbReference type="GO" id="GO:0097157">
    <property type="term" value="F:pre-mRNA intronic binding"/>
    <property type="evidence" value="ECO:0007669"/>
    <property type="project" value="TreeGrafter"/>
</dbReference>
<reference evidence="4" key="1">
    <citation type="submission" date="2022-07" db="EMBL/GenBank/DDBJ databases">
        <authorList>
            <person name="Trinca V."/>
            <person name="Uliana J.V.C."/>
            <person name="Torres T.T."/>
            <person name="Ward R.J."/>
            <person name="Monesi N."/>
        </authorList>
    </citation>
    <scope>NUCLEOTIDE SEQUENCE</scope>
    <source>
        <strain evidence="4">HSMRA1968</strain>
        <tissue evidence="4">Whole embryos</tissue>
    </source>
</reference>
<evidence type="ECO:0000256" key="2">
    <source>
        <dbReference type="PROSITE-ProRule" id="PRU00176"/>
    </source>
</evidence>
<proteinExistence type="predicted"/>
<dbReference type="OrthoDB" id="1914176at2759"/>
<dbReference type="PROSITE" id="PS50102">
    <property type="entry name" value="RRM"/>
    <property type="match status" value="1"/>
</dbReference>
<organism evidence="4 5">
    <name type="scientific">Pseudolycoriella hygida</name>
    <dbReference type="NCBI Taxonomy" id="35572"/>
    <lineage>
        <taxon>Eukaryota</taxon>
        <taxon>Metazoa</taxon>
        <taxon>Ecdysozoa</taxon>
        <taxon>Arthropoda</taxon>
        <taxon>Hexapoda</taxon>
        <taxon>Insecta</taxon>
        <taxon>Pterygota</taxon>
        <taxon>Neoptera</taxon>
        <taxon>Endopterygota</taxon>
        <taxon>Diptera</taxon>
        <taxon>Nematocera</taxon>
        <taxon>Sciaroidea</taxon>
        <taxon>Sciaridae</taxon>
        <taxon>Pseudolycoriella</taxon>
    </lineage>
</organism>
<evidence type="ECO:0000313" key="4">
    <source>
        <dbReference type="EMBL" id="KAJ6632847.1"/>
    </source>
</evidence>
<dbReference type="SUPFAM" id="SSF54928">
    <property type="entry name" value="RNA-binding domain, RBD"/>
    <property type="match status" value="2"/>
</dbReference>
<evidence type="ECO:0000313" key="5">
    <source>
        <dbReference type="Proteomes" id="UP001151699"/>
    </source>
</evidence>
<feature type="domain" description="RRM" evidence="3">
    <location>
        <begin position="357"/>
        <end position="443"/>
    </location>
</feature>
<sequence>MNRLPEFIDPHLIWIRNFPSDFLAREIEEFINICFTNTTATLVSITNKHSALVRFSTTLEPKHYIRELHQRPVKDRLLSVTYAKKLSNNNVTTAAPIPSRSSTEIKHNFSEFVKRLYATHSLFEQPPPPHLRYVYPKANRDILDAITIALETTPKLYTQVLHLMNRMNLEPPFIVGSKNLVWPSTTSKSEPLTEKLVLLDACTQTDRLSNNLLASDESELESETSDVELQTKKRKREKFEKLLNSKRMRSILQSAQSGYANKMNGLGQTHASSTVLEEAFEVGKSLTERSIVINVPAELTHSESTLGQVVGSINVAERKEEIDSVNKATDSIEKRLSVAQMQSHPLFQNYSPGEPSNKLYLKNLSKDVEEEDLRGIYSRFIDAGQSLDIRVMKSGRMKGQAFVCFNDPYMDDESGYKSVEKALRETNGLIVKDKVIVVMFGKR</sequence>
<dbReference type="Proteomes" id="UP001151699">
    <property type="component" value="Unassembled WGS sequence"/>
</dbReference>
<keyword evidence="4" id="KW-0687">Ribonucleoprotein</keyword>
<evidence type="ECO:0000256" key="1">
    <source>
        <dbReference type="ARBA" id="ARBA00022884"/>
    </source>
</evidence>
<dbReference type="PANTHER" id="PTHR16105:SF0">
    <property type="entry name" value="RNA-BINDING REGION-CONTAINING PROTEIN 3"/>
    <property type="match status" value="1"/>
</dbReference>
<dbReference type="Pfam" id="PF00076">
    <property type="entry name" value="RRM_1"/>
    <property type="match status" value="1"/>
</dbReference>
<dbReference type="GO" id="GO:0005689">
    <property type="term" value="C:U12-type spliceosomal complex"/>
    <property type="evidence" value="ECO:0007669"/>
    <property type="project" value="TreeGrafter"/>
</dbReference>
<dbReference type="InterPro" id="IPR000504">
    <property type="entry name" value="RRM_dom"/>
</dbReference>
<dbReference type="SMART" id="SM00360">
    <property type="entry name" value="RRM"/>
    <property type="match status" value="2"/>
</dbReference>
<dbReference type="PANTHER" id="PTHR16105">
    <property type="entry name" value="RNA-BINDING REGION-CONTAINING PROTEIN 3"/>
    <property type="match status" value="1"/>
</dbReference>